<dbReference type="KEGG" id="mard:IBG28_12465"/>
<dbReference type="InterPro" id="IPR036849">
    <property type="entry name" value="Enolase-like_C_sf"/>
</dbReference>
<feature type="domain" description="Mandelate racemase/muconate lactonizing enzyme C-terminal" evidence="4">
    <location>
        <begin position="156"/>
        <end position="247"/>
    </location>
</feature>
<dbReference type="InterPro" id="IPR046945">
    <property type="entry name" value="RHMD-like"/>
</dbReference>
<dbReference type="InterPro" id="IPR013342">
    <property type="entry name" value="Mandelate_racemase_C"/>
</dbReference>
<comment type="cofactor">
    <cofactor evidence="1">
        <name>Mg(2+)</name>
        <dbReference type="ChEBI" id="CHEBI:18420"/>
    </cofactor>
</comment>
<name>A0A7H1J218_9GAMM</name>
<reference evidence="5 6" key="1">
    <citation type="submission" date="2020-09" db="EMBL/GenBank/DDBJ databases">
        <title>Complete genome sequence of an Arctic sea ice bacterium Marinomonas arctica BSI20414.</title>
        <authorList>
            <person name="Liao L."/>
            <person name="Chen B."/>
        </authorList>
    </citation>
    <scope>NUCLEOTIDE SEQUENCE [LARGE SCALE GENOMIC DNA]</scope>
    <source>
        <strain evidence="5 6">BSI20414</strain>
    </source>
</reference>
<proteinExistence type="predicted"/>
<dbReference type="AlphaFoldDB" id="A0A7H1J218"/>
<dbReference type="SUPFAM" id="SSF54826">
    <property type="entry name" value="Enolase N-terminal domain-like"/>
    <property type="match status" value="1"/>
</dbReference>
<dbReference type="Gene3D" id="3.20.20.120">
    <property type="entry name" value="Enolase-like C-terminal domain"/>
    <property type="match status" value="1"/>
</dbReference>
<evidence type="ECO:0000256" key="1">
    <source>
        <dbReference type="ARBA" id="ARBA00001946"/>
    </source>
</evidence>
<protein>
    <submittedName>
        <fullName evidence="5">Mandelate racemase/muconate lactonizing enzyme family protein</fullName>
    </submittedName>
</protein>
<dbReference type="PANTHER" id="PTHR13794:SF58">
    <property type="entry name" value="MITOCHONDRIAL ENOLASE SUPERFAMILY MEMBER 1"/>
    <property type="match status" value="1"/>
</dbReference>
<dbReference type="PROSITE" id="PS00909">
    <property type="entry name" value="MR_MLE_2"/>
    <property type="match status" value="1"/>
</dbReference>
<dbReference type="CDD" id="cd03316">
    <property type="entry name" value="MR_like"/>
    <property type="match status" value="1"/>
</dbReference>
<dbReference type="Gene3D" id="3.30.390.10">
    <property type="entry name" value="Enolase-like, N-terminal domain"/>
    <property type="match status" value="1"/>
</dbReference>
<evidence type="ECO:0000313" key="5">
    <source>
        <dbReference type="EMBL" id="QNT04534.1"/>
    </source>
</evidence>
<sequence>MKITKITVRRIAIPFTAGTRKTTPVKEEDKFNGASPNIDKMESLLVEVATDTGLIGWGEAFGHASNIVTYAALEHLVAPMFLGKDVANYEKDLYAAKRALHSFGGSGPMLYALSAVDIAIWDLKAQQAKQPLYKFLGGTTGKISLYASLVSYGNEPAKVRDNVLRTANAGFKKIKLHETTYAAIEAARNALPDDIELMVDVNCPWNLADATRKVTELKSLNLSWIEEPVWPPENCAQLAAIRQIGVPISAGENASGPEGFEQLFTTGAIDIAQPSVSKIGGITGMYDVCKRAEYHQVKVVPHCFYYGAGMVATAHFIAANMPETSLEIPFIELGDHLHPLNECPATYDLGDAFGLGFSPEPRILEKYTIARCIIRSK</sequence>
<accession>A0A7H1J218</accession>
<keyword evidence="3" id="KW-0460">Magnesium</keyword>
<dbReference type="Pfam" id="PF02746">
    <property type="entry name" value="MR_MLE_N"/>
    <property type="match status" value="1"/>
</dbReference>
<dbReference type="PANTHER" id="PTHR13794">
    <property type="entry name" value="ENOLASE SUPERFAMILY, MANDELATE RACEMASE"/>
    <property type="match status" value="1"/>
</dbReference>
<keyword evidence="2" id="KW-0479">Metal-binding</keyword>
<keyword evidence="6" id="KW-1185">Reference proteome</keyword>
<dbReference type="Pfam" id="PF13378">
    <property type="entry name" value="MR_MLE_C"/>
    <property type="match status" value="1"/>
</dbReference>
<dbReference type="RefSeq" id="WP_111608751.1">
    <property type="nucleotide sequence ID" value="NZ_BMLJ01000020.1"/>
</dbReference>
<dbReference type="GO" id="GO:0000287">
    <property type="term" value="F:magnesium ion binding"/>
    <property type="evidence" value="ECO:0007669"/>
    <property type="project" value="TreeGrafter"/>
</dbReference>
<dbReference type="GO" id="GO:0016052">
    <property type="term" value="P:carbohydrate catabolic process"/>
    <property type="evidence" value="ECO:0007669"/>
    <property type="project" value="TreeGrafter"/>
</dbReference>
<dbReference type="InterPro" id="IPR013341">
    <property type="entry name" value="Mandelate_racemase_N_dom"/>
</dbReference>
<organism evidence="5 6">
    <name type="scientific">Marinomonas arctica</name>
    <dbReference type="NCBI Taxonomy" id="383750"/>
    <lineage>
        <taxon>Bacteria</taxon>
        <taxon>Pseudomonadati</taxon>
        <taxon>Pseudomonadota</taxon>
        <taxon>Gammaproteobacteria</taxon>
        <taxon>Oceanospirillales</taxon>
        <taxon>Oceanospirillaceae</taxon>
        <taxon>Marinomonas</taxon>
    </lineage>
</organism>
<gene>
    <name evidence="5" type="ORF">IBG28_12465</name>
</gene>
<dbReference type="GO" id="GO:0009063">
    <property type="term" value="P:amino acid catabolic process"/>
    <property type="evidence" value="ECO:0007669"/>
    <property type="project" value="InterPro"/>
</dbReference>
<dbReference type="EMBL" id="CP061081">
    <property type="protein sequence ID" value="QNT04534.1"/>
    <property type="molecule type" value="Genomic_DNA"/>
</dbReference>
<evidence type="ECO:0000256" key="2">
    <source>
        <dbReference type="ARBA" id="ARBA00022723"/>
    </source>
</evidence>
<dbReference type="GO" id="GO:0016836">
    <property type="term" value="F:hydro-lyase activity"/>
    <property type="evidence" value="ECO:0007669"/>
    <property type="project" value="TreeGrafter"/>
</dbReference>
<dbReference type="SUPFAM" id="SSF51604">
    <property type="entry name" value="Enolase C-terminal domain-like"/>
    <property type="match status" value="1"/>
</dbReference>
<dbReference type="OrthoDB" id="9782675at2"/>
<dbReference type="InterPro" id="IPR029065">
    <property type="entry name" value="Enolase_C-like"/>
</dbReference>
<dbReference type="SFLD" id="SFLDS00001">
    <property type="entry name" value="Enolase"/>
    <property type="match status" value="1"/>
</dbReference>
<evidence type="ECO:0000259" key="4">
    <source>
        <dbReference type="SMART" id="SM00922"/>
    </source>
</evidence>
<dbReference type="InterPro" id="IPR029017">
    <property type="entry name" value="Enolase-like_N"/>
</dbReference>
<dbReference type="InterPro" id="IPR018110">
    <property type="entry name" value="Mandel_Rmase/mucon_lact_enz_CS"/>
</dbReference>
<evidence type="ECO:0000256" key="3">
    <source>
        <dbReference type="ARBA" id="ARBA00022842"/>
    </source>
</evidence>
<dbReference type="Proteomes" id="UP000516370">
    <property type="component" value="Chromosome"/>
</dbReference>
<dbReference type="SMART" id="SM00922">
    <property type="entry name" value="MR_MLE"/>
    <property type="match status" value="1"/>
</dbReference>
<evidence type="ECO:0000313" key="6">
    <source>
        <dbReference type="Proteomes" id="UP000516370"/>
    </source>
</evidence>